<comment type="cofactor">
    <cofactor evidence="1">
        <name>Fe cation</name>
        <dbReference type="ChEBI" id="CHEBI:24875"/>
    </cofactor>
</comment>
<dbReference type="GO" id="GO:0004022">
    <property type="term" value="F:alcohol dehydrogenase (NAD+) activity"/>
    <property type="evidence" value="ECO:0007669"/>
    <property type="project" value="TreeGrafter"/>
</dbReference>
<dbReference type="AlphaFoldDB" id="C5RZ10"/>
<gene>
    <name evidence="6" type="ORF">AM305_01194</name>
</gene>
<dbReference type="Pfam" id="PF00465">
    <property type="entry name" value="Fe-ADH"/>
    <property type="match status" value="1"/>
</dbReference>
<dbReference type="PROSITE" id="PS00913">
    <property type="entry name" value="ADH_IRON_1"/>
    <property type="match status" value="1"/>
</dbReference>
<keyword evidence="3" id="KW-0560">Oxidoreductase</keyword>
<evidence type="ECO:0000313" key="6">
    <source>
        <dbReference type="EMBL" id="EER48113.1"/>
    </source>
</evidence>
<dbReference type="InterPro" id="IPR001670">
    <property type="entry name" value="ADH_Fe/GldA"/>
</dbReference>
<dbReference type="GO" id="GO:0046872">
    <property type="term" value="F:metal ion binding"/>
    <property type="evidence" value="ECO:0007669"/>
    <property type="project" value="InterPro"/>
</dbReference>
<reference evidence="6 7" key="1">
    <citation type="journal article" date="2010" name="Vet. Microbiol.">
        <title>Production of haemolysins by strains of the Actinobacillus minor/porcitonsillarum complex.</title>
        <authorList>
            <person name="Arya G."/>
            <person name="Niven D.F."/>
        </authorList>
    </citation>
    <scope>NUCLEOTIDE SEQUENCE [LARGE SCALE GENOMIC DNA]</scope>
    <source>
        <strain evidence="6 7">NM305</strain>
    </source>
</reference>
<dbReference type="CDD" id="cd08176">
    <property type="entry name" value="LPO"/>
    <property type="match status" value="1"/>
</dbReference>
<dbReference type="PANTHER" id="PTHR11496">
    <property type="entry name" value="ALCOHOL DEHYDROGENASE"/>
    <property type="match status" value="1"/>
</dbReference>
<dbReference type="PANTHER" id="PTHR11496:SF106">
    <property type="entry name" value="LACTALDEHYDE REDUCTASE"/>
    <property type="match status" value="1"/>
</dbReference>
<evidence type="ECO:0000256" key="3">
    <source>
        <dbReference type="ARBA" id="ARBA00023002"/>
    </source>
</evidence>
<dbReference type="OrthoDB" id="9815791at2"/>
<organism evidence="6 7">
    <name type="scientific">Actinobacillus minor NM305</name>
    <dbReference type="NCBI Taxonomy" id="637911"/>
    <lineage>
        <taxon>Bacteria</taxon>
        <taxon>Pseudomonadati</taxon>
        <taxon>Pseudomonadota</taxon>
        <taxon>Gammaproteobacteria</taxon>
        <taxon>Pasteurellales</taxon>
        <taxon>Pasteurellaceae</taxon>
        <taxon>Actinobacillus</taxon>
    </lineage>
</organism>
<dbReference type="RefSeq" id="WP_005822205.1">
    <property type="nucleotide sequence ID" value="NZ_ACQL01000027.1"/>
</dbReference>
<dbReference type="InterPro" id="IPR056798">
    <property type="entry name" value="ADH_Fe_C"/>
</dbReference>
<dbReference type="Gene3D" id="3.40.50.1970">
    <property type="match status" value="1"/>
</dbReference>
<evidence type="ECO:0000313" key="7">
    <source>
        <dbReference type="Proteomes" id="UP000005532"/>
    </source>
</evidence>
<evidence type="ECO:0000259" key="4">
    <source>
        <dbReference type="Pfam" id="PF00465"/>
    </source>
</evidence>
<dbReference type="InterPro" id="IPR013460">
    <property type="entry name" value="Lactal_redase"/>
</dbReference>
<dbReference type="EMBL" id="ACQL01000027">
    <property type="protein sequence ID" value="EER48113.1"/>
    <property type="molecule type" value="Genomic_DNA"/>
</dbReference>
<dbReference type="InterPro" id="IPR039697">
    <property type="entry name" value="Alcohol_dehydrogenase_Fe"/>
</dbReference>
<accession>C5RZ10</accession>
<feature type="domain" description="Alcohol dehydrogenase iron-type/glycerol dehydrogenase GldA" evidence="4">
    <location>
        <begin position="11"/>
        <end position="178"/>
    </location>
</feature>
<dbReference type="Proteomes" id="UP000005532">
    <property type="component" value="Unassembled WGS sequence"/>
</dbReference>
<dbReference type="SUPFAM" id="SSF56796">
    <property type="entry name" value="Dehydroquinate synthase-like"/>
    <property type="match status" value="1"/>
</dbReference>
<feature type="domain" description="Fe-containing alcohol dehydrogenase-like C-terminal" evidence="5">
    <location>
        <begin position="189"/>
        <end position="382"/>
    </location>
</feature>
<dbReference type="PROSITE" id="PS00060">
    <property type="entry name" value="ADH_IRON_2"/>
    <property type="match status" value="1"/>
</dbReference>
<dbReference type="NCBIfam" id="TIGR02638">
    <property type="entry name" value="lactal_redase"/>
    <property type="match status" value="1"/>
</dbReference>
<proteinExistence type="inferred from homology"/>
<dbReference type="FunFam" id="1.20.1090.10:FF:000001">
    <property type="entry name" value="Aldehyde-alcohol dehydrogenase"/>
    <property type="match status" value="1"/>
</dbReference>
<dbReference type="NCBIfam" id="NF007911">
    <property type="entry name" value="PRK10624.1"/>
    <property type="match status" value="1"/>
</dbReference>
<evidence type="ECO:0000256" key="1">
    <source>
        <dbReference type="ARBA" id="ARBA00001962"/>
    </source>
</evidence>
<evidence type="ECO:0000259" key="5">
    <source>
        <dbReference type="Pfam" id="PF25137"/>
    </source>
</evidence>
<comment type="caution">
    <text evidence="6">The sequence shown here is derived from an EMBL/GenBank/DDBJ whole genome shotgun (WGS) entry which is preliminary data.</text>
</comment>
<name>C5RZ10_9PAST</name>
<dbReference type="Gene3D" id="1.20.1090.10">
    <property type="entry name" value="Dehydroquinate synthase-like - alpha domain"/>
    <property type="match status" value="1"/>
</dbReference>
<dbReference type="Pfam" id="PF25137">
    <property type="entry name" value="ADH_Fe_C"/>
    <property type="match status" value="1"/>
</dbReference>
<dbReference type="InterPro" id="IPR018211">
    <property type="entry name" value="ADH_Fe_CS"/>
</dbReference>
<protein>
    <submittedName>
        <fullName evidence="6">L-1,2-propanediol oxidoreductase</fullName>
    </submittedName>
</protein>
<dbReference type="FunFam" id="3.40.50.1970:FF:000003">
    <property type="entry name" value="Alcohol dehydrogenase, iron-containing"/>
    <property type="match status" value="1"/>
</dbReference>
<comment type="similarity">
    <text evidence="2">Belongs to the iron-containing alcohol dehydrogenase family.</text>
</comment>
<sequence>MANRLILNETSYHGKGAIQHIVHEVKSRSFTKALIVTDKDLVRYQVVAKVTNLLDEAGLPYEIFDEVKANPAVDVIKKGVERFKASGADYMIAIGGGSPIDSAKGIGIIINNPEFGDVLSLEGVAPTHQKCVPIIAVPTTAGTAAEVTINYVITDEEKKRKFVCVDVHDVPAVAVVDPDMMSSMPKGLTAATGMDALTHAIEGYITKAAWELTDALHLKAIEIISRSLRGAVENDPAGREGMALGQYVAGMGFSNVGLGVVHSMAHPLSAYYDTPHGIANAVLLPYVMEFNKEYTGEKYREIARAMGVKGVDEMTQEEYRNAAIQAVRQLSTDVGIPPKLSQIGVKEEDLPALSIDALNDVCTGGNPRDCTAEEILEVYKIAF</sequence>
<evidence type="ECO:0000256" key="2">
    <source>
        <dbReference type="ARBA" id="ARBA00007358"/>
    </source>
</evidence>
<dbReference type="eggNOG" id="COG1454">
    <property type="taxonomic scope" value="Bacteria"/>
</dbReference>